<evidence type="ECO:0000256" key="2">
    <source>
        <dbReference type="ARBA" id="ARBA00004141"/>
    </source>
</evidence>
<dbReference type="AlphaFoldDB" id="A0A835I0V4"/>
<evidence type="ECO:0000256" key="3">
    <source>
        <dbReference type="ARBA" id="ARBA00012483"/>
    </source>
</evidence>
<comment type="caution">
    <text evidence="14">The sequence shown here is derived from an EMBL/GenBank/DDBJ whole genome shotgun (WGS) entry which is preliminary data.</text>
</comment>
<keyword evidence="9" id="KW-0862">Zinc</keyword>
<evidence type="ECO:0000313" key="15">
    <source>
        <dbReference type="Proteomes" id="UP000631114"/>
    </source>
</evidence>
<comment type="catalytic activity">
    <reaction evidence="1">
        <text>S-ubiquitinyl-[E2 ubiquitin-conjugating enzyme]-L-cysteine + [acceptor protein]-L-lysine = [E2 ubiquitin-conjugating enzyme]-L-cysteine + N(6)-ubiquitinyl-[acceptor protein]-L-lysine.</text>
        <dbReference type="EC" id="2.3.2.27"/>
    </reaction>
</comment>
<keyword evidence="7" id="KW-0863">Zinc-finger</keyword>
<keyword evidence="11 12" id="KW-0472">Membrane</keyword>
<feature type="transmembrane region" description="Helical" evidence="12">
    <location>
        <begin position="179"/>
        <end position="200"/>
    </location>
</feature>
<keyword evidence="15" id="KW-1185">Reference proteome</keyword>
<accession>A0A835I0V4</accession>
<dbReference type="GO" id="GO:0016020">
    <property type="term" value="C:membrane"/>
    <property type="evidence" value="ECO:0007669"/>
    <property type="project" value="UniProtKB-SubCell"/>
</dbReference>
<evidence type="ECO:0000256" key="4">
    <source>
        <dbReference type="ARBA" id="ARBA00022679"/>
    </source>
</evidence>
<evidence type="ECO:0000256" key="11">
    <source>
        <dbReference type="ARBA" id="ARBA00023136"/>
    </source>
</evidence>
<dbReference type="EC" id="2.3.2.27" evidence="3"/>
<evidence type="ECO:0000259" key="13">
    <source>
        <dbReference type="Pfam" id="PF12483"/>
    </source>
</evidence>
<dbReference type="Proteomes" id="UP000631114">
    <property type="component" value="Unassembled WGS sequence"/>
</dbReference>
<gene>
    <name evidence="14" type="ORF">IFM89_030422</name>
</gene>
<dbReference type="EMBL" id="JADFTS010000005">
    <property type="protein sequence ID" value="KAF9607003.1"/>
    <property type="molecule type" value="Genomic_DNA"/>
</dbReference>
<organism evidence="14 15">
    <name type="scientific">Coptis chinensis</name>
    <dbReference type="NCBI Taxonomy" id="261450"/>
    <lineage>
        <taxon>Eukaryota</taxon>
        <taxon>Viridiplantae</taxon>
        <taxon>Streptophyta</taxon>
        <taxon>Embryophyta</taxon>
        <taxon>Tracheophyta</taxon>
        <taxon>Spermatophyta</taxon>
        <taxon>Magnoliopsida</taxon>
        <taxon>Ranunculales</taxon>
        <taxon>Ranunculaceae</taxon>
        <taxon>Coptidoideae</taxon>
        <taxon>Coptis</taxon>
    </lineage>
</organism>
<name>A0A835I0V4_9MAGN</name>
<evidence type="ECO:0000256" key="1">
    <source>
        <dbReference type="ARBA" id="ARBA00000900"/>
    </source>
</evidence>
<dbReference type="GO" id="GO:0008270">
    <property type="term" value="F:zinc ion binding"/>
    <property type="evidence" value="ECO:0007669"/>
    <property type="project" value="UniProtKB-KW"/>
</dbReference>
<evidence type="ECO:0000256" key="8">
    <source>
        <dbReference type="ARBA" id="ARBA00022786"/>
    </source>
</evidence>
<dbReference type="PANTHER" id="PTHR47355:SF1">
    <property type="entry name" value="E3 UBIQUITIN-PROTEIN LIGASE SPL2"/>
    <property type="match status" value="1"/>
</dbReference>
<keyword evidence="5 12" id="KW-0812">Transmembrane</keyword>
<dbReference type="GO" id="GO:0061630">
    <property type="term" value="F:ubiquitin protein ligase activity"/>
    <property type="evidence" value="ECO:0007669"/>
    <property type="project" value="UniProtKB-EC"/>
</dbReference>
<dbReference type="Pfam" id="PF12483">
    <property type="entry name" value="GIDE"/>
    <property type="match status" value="1"/>
</dbReference>
<evidence type="ECO:0000256" key="6">
    <source>
        <dbReference type="ARBA" id="ARBA00022723"/>
    </source>
</evidence>
<protein>
    <recommendedName>
        <fullName evidence="3">RING-type E3 ubiquitin transferase</fullName>
        <ecNumber evidence="3">2.3.2.27</ecNumber>
    </recommendedName>
</protein>
<dbReference type="InterPro" id="IPR022170">
    <property type="entry name" value="MUL1-like"/>
</dbReference>
<dbReference type="GO" id="GO:0016567">
    <property type="term" value="P:protein ubiquitination"/>
    <property type="evidence" value="ECO:0007669"/>
    <property type="project" value="InterPro"/>
</dbReference>
<evidence type="ECO:0000256" key="12">
    <source>
        <dbReference type="SAM" id="Phobius"/>
    </source>
</evidence>
<evidence type="ECO:0000256" key="10">
    <source>
        <dbReference type="ARBA" id="ARBA00022989"/>
    </source>
</evidence>
<evidence type="ECO:0000313" key="14">
    <source>
        <dbReference type="EMBL" id="KAF9607003.1"/>
    </source>
</evidence>
<keyword evidence="6" id="KW-0479">Metal-binding</keyword>
<comment type="subcellular location">
    <subcellularLocation>
        <location evidence="2">Membrane</location>
        <topology evidence="2">Multi-pass membrane protein</topology>
    </subcellularLocation>
</comment>
<keyword evidence="4" id="KW-0808">Transferase</keyword>
<dbReference type="InterPro" id="IPR044247">
    <property type="entry name" value="SPL2-like"/>
</dbReference>
<evidence type="ECO:0000256" key="7">
    <source>
        <dbReference type="ARBA" id="ARBA00022771"/>
    </source>
</evidence>
<reference evidence="14 15" key="1">
    <citation type="submission" date="2020-10" db="EMBL/GenBank/DDBJ databases">
        <title>The Coptis chinensis genome and diversification of protoberbering-type alkaloids.</title>
        <authorList>
            <person name="Wang B."/>
            <person name="Shu S."/>
            <person name="Song C."/>
            <person name="Liu Y."/>
        </authorList>
    </citation>
    <scope>NUCLEOTIDE SEQUENCE [LARGE SCALE GENOMIC DNA]</scope>
    <source>
        <strain evidence="14">HL-2020</strain>
        <tissue evidence="14">Leaf</tissue>
    </source>
</reference>
<feature type="domain" description="E3 Ubiquitin ligase MUL1-like" evidence="13">
    <location>
        <begin position="89"/>
        <end position="192"/>
    </location>
</feature>
<sequence>MQLSKWYRSPVGHSILSSNAKSVPISDLRSLLDHDQDAKEEDNPLVVVRGFVQSKSLINVLVSHVTGASENPGRVERTHCWPLLEGEGSLPATTAHQHLQPVNTPYTLIQALFGCPYPVGLLDEEKILPLGKEIGAVGIICSSQEDGNTQIKPCKELPYFLTGMTQDQMVAQLTSRSNLLFWSCIVLGTVSVGSLGYVLFKYWRRMETMDAAKARLARM</sequence>
<dbReference type="OrthoDB" id="10251804at2759"/>
<evidence type="ECO:0000256" key="9">
    <source>
        <dbReference type="ARBA" id="ARBA00022833"/>
    </source>
</evidence>
<dbReference type="PANTHER" id="PTHR47355">
    <property type="entry name" value="E3 UBIQUITIN-PROTEIN LIGASE SPL2"/>
    <property type="match status" value="1"/>
</dbReference>
<keyword evidence="10 12" id="KW-1133">Transmembrane helix</keyword>
<keyword evidence="8" id="KW-0833">Ubl conjugation pathway</keyword>
<proteinExistence type="predicted"/>
<evidence type="ECO:0000256" key="5">
    <source>
        <dbReference type="ARBA" id="ARBA00022692"/>
    </source>
</evidence>